<proteinExistence type="predicted"/>
<evidence type="ECO:0000256" key="4">
    <source>
        <dbReference type="ARBA" id="ARBA00023242"/>
    </source>
</evidence>
<keyword evidence="1" id="KW-0805">Transcription regulation</keyword>
<dbReference type="Gene3D" id="2.170.150.80">
    <property type="entry name" value="NAC domain"/>
    <property type="match status" value="1"/>
</dbReference>
<dbReference type="Pfam" id="PF02365">
    <property type="entry name" value="NAM"/>
    <property type="match status" value="1"/>
</dbReference>
<dbReference type="EMBL" id="QZWG01000016">
    <property type="protein sequence ID" value="RZB61180.1"/>
    <property type="molecule type" value="Genomic_DNA"/>
</dbReference>
<dbReference type="PANTHER" id="PTHR31744:SF92">
    <property type="entry name" value="NAC DOMAIN-CONTAINING PROTEIN 87"/>
    <property type="match status" value="1"/>
</dbReference>
<dbReference type="InterPro" id="IPR036093">
    <property type="entry name" value="NAC_dom_sf"/>
</dbReference>
<protein>
    <submittedName>
        <fullName evidence="7">NAC domain-containing protein 87 isoform B</fullName>
    </submittedName>
</protein>
<evidence type="ECO:0000256" key="5">
    <source>
        <dbReference type="SAM" id="MobiDB-lite"/>
    </source>
</evidence>
<dbReference type="InterPro" id="IPR003441">
    <property type="entry name" value="NAC-dom"/>
</dbReference>
<evidence type="ECO:0000313" key="7">
    <source>
        <dbReference type="EMBL" id="RZB61180.1"/>
    </source>
</evidence>
<name>A0A445GIY5_GLYSO</name>
<evidence type="ECO:0000256" key="2">
    <source>
        <dbReference type="ARBA" id="ARBA00023125"/>
    </source>
</evidence>
<evidence type="ECO:0000256" key="1">
    <source>
        <dbReference type="ARBA" id="ARBA00023015"/>
    </source>
</evidence>
<keyword evidence="8" id="KW-1185">Reference proteome</keyword>
<dbReference type="GO" id="GO:0005634">
    <property type="term" value="C:nucleus"/>
    <property type="evidence" value="ECO:0007669"/>
    <property type="project" value="UniProtKB-ARBA"/>
</dbReference>
<reference evidence="7 8" key="1">
    <citation type="submission" date="2018-09" db="EMBL/GenBank/DDBJ databases">
        <title>A high-quality reference genome of wild soybean provides a powerful tool to mine soybean genomes.</title>
        <authorList>
            <person name="Xie M."/>
            <person name="Chung C.Y.L."/>
            <person name="Li M.-W."/>
            <person name="Wong F.-L."/>
            <person name="Chan T.-F."/>
            <person name="Lam H.-M."/>
        </authorList>
    </citation>
    <scope>NUCLEOTIDE SEQUENCE [LARGE SCALE GENOMIC DNA]</scope>
    <source>
        <strain evidence="8">cv. W05</strain>
        <tissue evidence="7">Hypocotyl of etiolated seedlings</tissue>
    </source>
</reference>
<evidence type="ECO:0000313" key="8">
    <source>
        <dbReference type="Proteomes" id="UP000289340"/>
    </source>
</evidence>
<dbReference type="GO" id="GO:0003677">
    <property type="term" value="F:DNA binding"/>
    <property type="evidence" value="ECO:0007669"/>
    <property type="project" value="UniProtKB-KW"/>
</dbReference>
<feature type="region of interest" description="Disordered" evidence="5">
    <location>
        <begin position="154"/>
        <end position="174"/>
    </location>
</feature>
<keyword evidence="4" id="KW-0539">Nucleus</keyword>
<dbReference type="AlphaFoldDB" id="A0A445GIY5"/>
<organism evidence="7 8">
    <name type="scientific">Glycine soja</name>
    <name type="common">Wild soybean</name>
    <dbReference type="NCBI Taxonomy" id="3848"/>
    <lineage>
        <taxon>Eukaryota</taxon>
        <taxon>Viridiplantae</taxon>
        <taxon>Streptophyta</taxon>
        <taxon>Embryophyta</taxon>
        <taxon>Tracheophyta</taxon>
        <taxon>Spermatophyta</taxon>
        <taxon>Magnoliopsida</taxon>
        <taxon>eudicotyledons</taxon>
        <taxon>Gunneridae</taxon>
        <taxon>Pentapetalae</taxon>
        <taxon>rosids</taxon>
        <taxon>fabids</taxon>
        <taxon>Fabales</taxon>
        <taxon>Fabaceae</taxon>
        <taxon>Papilionoideae</taxon>
        <taxon>50 kb inversion clade</taxon>
        <taxon>NPAAA clade</taxon>
        <taxon>indigoferoid/millettioid clade</taxon>
        <taxon>Phaseoleae</taxon>
        <taxon>Glycine</taxon>
        <taxon>Glycine subgen. Soja</taxon>
    </lineage>
</organism>
<gene>
    <name evidence="7" type="ORF">D0Y65_043783</name>
</gene>
<dbReference type="GO" id="GO:0006355">
    <property type="term" value="P:regulation of DNA-templated transcription"/>
    <property type="evidence" value="ECO:0007669"/>
    <property type="project" value="InterPro"/>
</dbReference>
<sequence>MGEKDWYFFCQRDRKYPTGMRTNRATQSGYWKATGKDKEIFKGKNNLVGMKKTLVFYRGRAPKGEKTNWVMHEFRLDGKFACYNLPKAAKDEWVVCKVFHKSSTTTTDVNKRVLPIINPGLLRMNSSNGEDLLFDFSSLPPLVDPLFDQTSNKHIDNDFKGTNNTPSSSSAKLPSSSGYYLPNFNNNNNQQMLMMKPEEHKIYEIPINNYASTSQVDFTTTNNPMGISTSNNNILLSQPQIRTQNSTSVPFNMFQDCYNHTHQGKQCKMEQFSIDSTKKQPVVSASQDTCLSNDTSSVVSKQDNNMGRNKALYEDNFEGPSSVATTLSDLECLWDDY</sequence>
<feature type="domain" description="NAC" evidence="6">
    <location>
        <begin position="1"/>
        <end position="101"/>
    </location>
</feature>
<dbReference type="SUPFAM" id="SSF101941">
    <property type="entry name" value="NAC domain"/>
    <property type="match status" value="1"/>
</dbReference>
<accession>A0A445GIY5</accession>
<keyword evidence="2" id="KW-0238">DNA-binding</keyword>
<evidence type="ECO:0000259" key="6">
    <source>
        <dbReference type="PROSITE" id="PS51005"/>
    </source>
</evidence>
<dbReference type="PROSITE" id="PS51005">
    <property type="entry name" value="NAC"/>
    <property type="match status" value="1"/>
</dbReference>
<comment type="caution">
    <text evidence="7">The sequence shown here is derived from an EMBL/GenBank/DDBJ whole genome shotgun (WGS) entry which is preliminary data.</text>
</comment>
<dbReference type="PANTHER" id="PTHR31744">
    <property type="entry name" value="PROTEIN CUP-SHAPED COTYLEDON 2-RELATED"/>
    <property type="match status" value="1"/>
</dbReference>
<keyword evidence="3" id="KW-0804">Transcription</keyword>
<dbReference type="Proteomes" id="UP000289340">
    <property type="component" value="Chromosome 16"/>
</dbReference>
<evidence type="ECO:0000256" key="3">
    <source>
        <dbReference type="ARBA" id="ARBA00023163"/>
    </source>
</evidence>